<gene>
    <name evidence="2" type="ORF">CDCA_CDCA02G0525</name>
</gene>
<protein>
    <recommendedName>
        <fullName evidence="1">AB hydrolase-1 domain-containing protein</fullName>
    </recommendedName>
</protein>
<accession>A0AAV9IQC8</accession>
<dbReference type="PANTHER" id="PTHR43689:SF8">
    <property type="entry name" value="ALPHA_BETA-HYDROLASES SUPERFAMILY PROTEIN"/>
    <property type="match status" value="1"/>
</dbReference>
<dbReference type="InterPro" id="IPR000639">
    <property type="entry name" value="Epox_hydrolase-like"/>
</dbReference>
<dbReference type="InterPro" id="IPR000073">
    <property type="entry name" value="AB_hydrolase_1"/>
</dbReference>
<dbReference type="InterPro" id="IPR029058">
    <property type="entry name" value="AB_hydrolase_fold"/>
</dbReference>
<feature type="domain" description="AB hydrolase-1" evidence="1">
    <location>
        <begin position="234"/>
        <end position="537"/>
    </location>
</feature>
<comment type="caution">
    <text evidence="2">The sequence shown here is derived from an EMBL/GenBank/DDBJ whole genome shotgun (WGS) entry which is preliminary data.</text>
</comment>
<dbReference type="Proteomes" id="UP001301350">
    <property type="component" value="Unassembled WGS sequence"/>
</dbReference>
<dbReference type="PANTHER" id="PTHR43689">
    <property type="entry name" value="HYDROLASE"/>
    <property type="match status" value="1"/>
</dbReference>
<dbReference type="SUPFAM" id="SSF53474">
    <property type="entry name" value="alpha/beta-Hydrolases"/>
    <property type="match status" value="1"/>
</dbReference>
<evidence type="ECO:0000313" key="3">
    <source>
        <dbReference type="Proteomes" id="UP001301350"/>
    </source>
</evidence>
<evidence type="ECO:0000259" key="1">
    <source>
        <dbReference type="Pfam" id="PF12697"/>
    </source>
</evidence>
<dbReference type="PRINTS" id="PR00412">
    <property type="entry name" value="EPOXHYDRLASE"/>
</dbReference>
<evidence type="ECO:0000313" key="2">
    <source>
        <dbReference type="EMBL" id="KAK4534500.1"/>
    </source>
</evidence>
<dbReference type="Pfam" id="PF12697">
    <property type="entry name" value="Abhydrolase_6"/>
    <property type="match status" value="1"/>
</dbReference>
<name>A0AAV9IQC8_CYACA</name>
<dbReference type="AlphaFoldDB" id="A0AAV9IQC8"/>
<dbReference type="GO" id="GO:0003824">
    <property type="term" value="F:catalytic activity"/>
    <property type="evidence" value="ECO:0007669"/>
    <property type="project" value="InterPro"/>
</dbReference>
<dbReference type="Gene3D" id="3.40.50.1820">
    <property type="entry name" value="alpha/beta hydrolase"/>
    <property type="match status" value="1"/>
</dbReference>
<organism evidence="2 3">
    <name type="scientific">Cyanidium caldarium</name>
    <name type="common">Red alga</name>
    <dbReference type="NCBI Taxonomy" id="2771"/>
    <lineage>
        <taxon>Eukaryota</taxon>
        <taxon>Rhodophyta</taxon>
        <taxon>Bangiophyceae</taxon>
        <taxon>Cyanidiales</taxon>
        <taxon>Cyanidiaceae</taxon>
        <taxon>Cyanidium</taxon>
    </lineage>
</organism>
<reference evidence="2 3" key="1">
    <citation type="submission" date="2022-07" db="EMBL/GenBank/DDBJ databases">
        <title>Genome-wide signatures of adaptation to extreme environments.</title>
        <authorList>
            <person name="Cho C.H."/>
            <person name="Yoon H.S."/>
        </authorList>
    </citation>
    <scope>NUCLEOTIDE SEQUENCE [LARGE SCALE GENOMIC DNA]</scope>
    <source>
        <strain evidence="2 3">DBV 063 E5</strain>
    </source>
</reference>
<keyword evidence="3" id="KW-1185">Reference proteome</keyword>
<dbReference type="EMBL" id="JANCYW010000002">
    <property type="protein sequence ID" value="KAK4534500.1"/>
    <property type="molecule type" value="Genomic_DNA"/>
</dbReference>
<proteinExistence type="predicted"/>
<sequence>MSRRVTGCGEHALRYSGDRTSRSLTFVPWSARRIVSLSGEGRPRRGCCLWRQRPLFRRNTRCGVHGQRATQVARQPRDAMMALGGESVSAAVPDDDDDDDDDDASRDALGLDAKLRSSPLTRVAAAVVGMVAAVIAYQGGRRVTAPVHPSPGGGTPPASLPSGWRVLRSGVLGAAAFLAVRWIAYNRAYTQQLQHPEQLADADSQFVDAAGIRVHVKACAPRDTAAAASLRKTLLLLHGFGTWLFSFRNVQQPLADRWQARVVSFDRPAFGLTERPRFVEAYTTEYSAKLTNELLERFSATSDDGDDDGFRCLIGHSLGALIAVRAALMRATPPQAVVLVAPAILAAPPPLRAQTSIGRLLRGLLLPFRVATATLLVLLRRAVFFALEFTATLSIYSLRAIVGRSRFWTTGLQSAWHDPRRITDEVVRGYRRPSRAVDWDLGFLRFLRARFASPPGVAGLVGQVREVATGASAFASANLVAALRQSGVPVLIVHGDQDRLVPLSNSERLARMLGCRLAVIRDCGHVPHEERPEEFMQAVLPFLDACDASARVVAC</sequence>